<dbReference type="PANTHER" id="PTHR16121:SF0">
    <property type="entry name" value="CAP-SPECIFIC MRNA (NUCLEOSIDE-2'-O-)-METHYLTRANSFERASE 1"/>
    <property type="match status" value="1"/>
</dbReference>
<dbReference type="InterPro" id="IPR002877">
    <property type="entry name" value="RNA_MeTrfase_FtsJ_dom"/>
</dbReference>
<evidence type="ECO:0000259" key="4">
    <source>
        <dbReference type="PROSITE" id="PS51613"/>
    </source>
</evidence>
<dbReference type="AlphaFoldDB" id="A0A6S7FEJ8"/>
<keyword evidence="2" id="KW-0506">mRNA capping</keyword>
<dbReference type="EMBL" id="CACRXK020000048">
    <property type="protein sequence ID" value="CAB3977458.1"/>
    <property type="molecule type" value="Genomic_DNA"/>
</dbReference>
<dbReference type="InterPro" id="IPR025816">
    <property type="entry name" value="RrmJ-type_MeTrfase"/>
</dbReference>
<protein>
    <recommendedName>
        <fullName evidence="2">Cap-specific mRNA (nucleoside-2'-O-)-methyltransferase 1</fullName>
        <ecNumber evidence="2">2.1.1.57</ecNumber>
    </recommendedName>
    <alternativeName>
        <fullName evidence="2">Cap1 2'O-ribose methyltransferase 1</fullName>
    </alternativeName>
</protein>
<keyword evidence="2" id="KW-0539">Nucleus</keyword>
<comment type="subcellular location">
    <subcellularLocation>
        <location evidence="2">Nucleus</location>
    </subcellularLocation>
</comment>
<dbReference type="PROSITE" id="PS51613">
    <property type="entry name" value="SAM_MT_RRMJ"/>
    <property type="match status" value="1"/>
</dbReference>
<keyword evidence="6" id="KW-1185">Reference proteome</keyword>
<dbReference type="InterPro" id="IPR001202">
    <property type="entry name" value="WW_dom"/>
</dbReference>
<dbReference type="InterPro" id="IPR029063">
    <property type="entry name" value="SAM-dependent_MTases_sf"/>
</dbReference>
<dbReference type="InterPro" id="IPR050851">
    <property type="entry name" value="mRNA_Cap_2O-Ribose_MeTrfase"/>
</dbReference>
<dbReference type="Pfam" id="PF00397">
    <property type="entry name" value="WW"/>
    <property type="match status" value="1"/>
</dbReference>
<dbReference type="GO" id="GO:0032259">
    <property type="term" value="P:methylation"/>
    <property type="evidence" value="ECO:0007669"/>
    <property type="project" value="UniProtKB-KW"/>
</dbReference>
<dbReference type="EC" id="2.1.1.57" evidence="2"/>
<feature type="domain" description="RrmJ-type SAM-dependent 2'-O-MTase" evidence="4">
    <location>
        <begin position="6"/>
        <end position="223"/>
    </location>
</feature>
<dbReference type="PANTHER" id="PTHR16121">
    <property type="entry name" value="CAP-SPECIFIC MRNA (NUCLEOSIDE-2'-O-)-METHYLTRANSFERASE 1-RELATED"/>
    <property type="match status" value="1"/>
</dbReference>
<sequence length="609" mass="70108">MVKGAIFQNRAAMKMANMDAVFDFMFSCPRDKDEKEILGSMDLLYFADICAGPGGFSEYMLWRKTWHCKGFGFTLRGENDFKLEKFLSGTPETFEPFYGVNGIDGDGDIMNPDNLTAFKEFVLRNTDGLGVHFVMGDGGFSVAGQENLQEVLTKRLVLCQFLCAMSVLRKGGYFLCKTFDLFTPFTVGLVYLLYRAFDHVCIHKPVTSRPANSERYVICKGLREDTEDICSYLFFINKELGRLEHTNRDILEVVPLSILKSDETFYTYFRNSNESLGENQINALRKLRAYVQNTHLVGKDQGLIRRQCLEYWQIPDITRSQPRTSSADFHYQDLLKTAKDRDELIYKPKIFTRQHLNDFKVLGKFKCYVSSGERFFLLSLGRSKIYKWDGAPTSRSQWTKLEQMNLELPKDTLIEVEKVEELRGEGKGQRRSVVIHITDALILGGKDIRTRHYAHRMEYAAMFAKAITKQSRPDMVVVRAKSVHDLQAVHDILECLELKRLKGRPQPALCYTAEENRSIVPSGITFVKHLNDPWSTAFSKSQQKTYFYNSVTRSSQFDIPLQAIATFGMCAQNRYFWDWSKLREDLSSDDSEKVSKQIMLDFIGSHSIR</sequence>
<keyword evidence="2" id="KW-0949">S-adenosyl-L-methionine</keyword>
<dbReference type="GO" id="GO:0005737">
    <property type="term" value="C:cytoplasm"/>
    <property type="evidence" value="ECO:0007669"/>
    <property type="project" value="TreeGrafter"/>
</dbReference>
<keyword evidence="2" id="KW-0808">Transferase</keyword>
<feature type="domain" description="WW" evidence="3">
    <location>
        <begin position="528"/>
        <end position="562"/>
    </location>
</feature>
<dbReference type="Gene3D" id="3.40.50.12760">
    <property type="match status" value="1"/>
</dbReference>
<dbReference type="GO" id="GO:0004483">
    <property type="term" value="F:methyltransferase cap1 activity"/>
    <property type="evidence" value="ECO:0007669"/>
    <property type="project" value="UniProtKB-UniRule"/>
</dbReference>
<evidence type="ECO:0000259" key="3">
    <source>
        <dbReference type="PROSITE" id="PS50020"/>
    </source>
</evidence>
<organism evidence="5 6">
    <name type="scientific">Paramuricea clavata</name>
    <name type="common">Red gorgonian</name>
    <name type="synonym">Violescent sea-whip</name>
    <dbReference type="NCBI Taxonomy" id="317549"/>
    <lineage>
        <taxon>Eukaryota</taxon>
        <taxon>Metazoa</taxon>
        <taxon>Cnidaria</taxon>
        <taxon>Anthozoa</taxon>
        <taxon>Octocorallia</taxon>
        <taxon>Malacalcyonacea</taxon>
        <taxon>Plexauridae</taxon>
        <taxon>Paramuricea</taxon>
    </lineage>
</organism>
<dbReference type="EMBL" id="CACRXK020000048">
    <property type="protein sequence ID" value="CAB3977456.1"/>
    <property type="molecule type" value="Genomic_DNA"/>
</dbReference>
<dbReference type="Pfam" id="PF01728">
    <property type="entry name" value="FtsJ"/>
    <property type="match status" value="1"/>
</dbReference>
<evidence type="ECO:0000256" key="1">
    <source>
        <dbReference type="ARBA" id="ARBA00022664"/>
    </source>
</evidence>
<dbReference type="GO" id="GO:0016556">
    <property type="term" value="P:mRNA modification"/>
    <property type="evidence" value="ECO:0007669"/>
    <property type="project" value="UniProtKB-UniRule"/>
</dbReference>
<proteinExistence type="predicted"/>
<evidence type="ECO:0000313" key="5">
    <source>
        <dbReference type="EMBL" id="CAB3977458.1"/>
    </source>
</evidence>
<comment type="function">
    <text evidence="2">S-adenosyl-L-methionine-dependent methyltransferase that mediates RNA cap1 2'-O-ribose methylation to the 5'-cap structure of RNAs. Methylates the ribose of the first nucleotide of a m(7)GpppG-capped mRNA to produce m(7)GpppNmp (cap1).</text>
</comment>
<comment type="catalytic activity">
    <reaction evidence="2">
        <text>a 5'-end (N(7)-methyl 5'-triphosphoguanosine)-ribonucleoside in mRNA + S-adenosyl-L-methionine = a 5'-end (N(7)-methyl 5'-triphosphoguanosine)-(2'-O-methyl-ribonucleoside) in mRNA + S-adenosyl-L-homocysteine + H(+)</text>
        <dbReference type="Rhea" id="RHEA:67020"/>
        <dbReference type="Rhea" id="RHEA-COMP:17167"/>
        <dbReference type="Rhea" id="RHEA-COMP:17168"/>
        <dbReference type="ChEBI" id="CHEBI:15378"/>
        <dbReference type="ChEBI" id="CHEBI:57856"/>
        <dbReference type="ChEBI" id="CHEBI:59789"/>
        <dbReference type="ChEBI" id="CHEBI:156461"/>
        <dbReference type="ChEBI" id="CHEBI:167609"/>
        <dbReference type="EC" id="2.1.1.57"/>
    </reaction>
</comment>
<comment type="caution">
    <text evidence="5">The sequence shown here is derived from an EMBL/GenBank/DDBJ whole genome shotgun (WGS) entry which is preliminary data.</text>
</comment>
<gene>
    <name evidence="5" type="ORF">PACLA_8A063126</name>
</gene>
<dbReference type="OrthoDB" id="10251234at2759"/>
<dbReference type="EMBL" id="CACRXK020000048">
    <property type="protein sequence ID" value="CAB3977457.1"/>
    <property type="molecule type" value="Genomic_DNA"/>
</dbReference>
<dbReference type="Proteomes" id="UP001152795">
    <property type="component" value="Unassembled WGS sequence"/>
</dbReference>
<reference evidence="5" key="1">
    <citation type="submission" date="2020-04" db="EMBL/GenBank/DDBJ databases">
        <authorList>
            <person name="Alioto T."/>
            <person name="Alioto T."/>
            <person name="Gomez Garrido J."/>
        </authorList>
    </citation>
    <scope>NUCLEOTIDE SEQUENCE</scope>
    <source>
        <strain evidence="5">A484AB</strain>
    </source>
</reference>
<dbReference type="GO" id="GO:0006370">
    <property type="term" value="P:7-methylguanosine mRNA capping"/>
    <property type="evidence" value="ECO:0007669"/>
    <property type="project" value="UniProtKB-UniRule"/>
</dbReference>
<dbReference type="SUPFAM" id="SSF53335">
    <property type="entry name" value="S-adenosyl-L-methionine-dependent methyltransferases"/>
    <property type="match status" value="1"/>
</dbReference>
<keyword evidence="1 2" id="KW-0507">mRNA processing</keyword>
<evidence type="ECO:0000256" key="2">
    <source>
        <dbReference type="RuleBase" id="RU368012"/>
    </source>
</evidence>
<dbReference type="PROSITE" id="PS01159">
    <property type="entry name" value="WW_DOMAIN_1"/>
    <property type="match status" value="1"/>
</dbReference>
<dbReference type="PROSITE" id="PS50020">
    <property type="entry name" value="WW_DOMAIN_2"/>
    <property type="match status" value="1"/>
</dbReference>
<dbReference type="GO" id="GO:0005634">
    <property type="term" value="C:nucleus"/>
    <property type="evidence" value="ECO:0007669"/>
    <property type="project" value="UniProtKB-SubCell"/>
</dbReference>
<accession>A0A6S7FEJ8</accession>
<dbReference type="Gene3D" id="3.30.470.30">
    <property type="entry name" value="DNA ligase/mRNA capping enzyme"/>
    <property type="match status" value="1"/>
</dbReference>
<evidence type="ECO:0000313" key="6">
    <source>
        <dbReference type="Proteomes" id="UP001152795"/>
    </source>
</evidence>
<keyword evidence="2" id="KW-0489">Methyltransferase</keyword>
<dbReference type="GO" id="GO:0003676">
    <property type="term" value="F:nucleic acid binding"/>
    <property type="evidence" value="ECO:0007669"/>
    <property type="project" value="UniProtKB-UniRule"/>
</dbReference>
<name>A0A6S7FEJ8_PARCT</name>
<dbReference type="FunFam" id="3.40.50.12760:FF:000004">
    <property type="entry name" value="FtsJ-like methyltransferase"/>
    <property type="match status" value="1"/>
</dbReference>